<evidence type="ECO:0000313" key="2">
    <source>
        <dbReference type="Proteomes" id="UP000706039"/>
    </source>
</evidence>
<proteinExistence type="predicted"/>
<protein>
    <submittedName>
        <fullName evidence="1">Uncharacterized protein</fullName>
    </submittedName>
</protein>
<organism evidence="1 2">
    <name type="scientific">Sphingomonas colocasiae</name>
    <dbReference type="NCBI Taxonomy" id="1848973"/>
    <lineage>
        <taxon>Bacteria</taxon>
        <taxon>Pseudomonadati</taxon>
        <taxon>Pseudomonadota</taxon>
        <taxon>Alphaproteobacteria</taxon>
        <taxon>Sphingomonadales</taxon>
        <taxon>Sphingomonadaceae</taxon>
        <taxon>Sphingomonas</taxon>
    </lineage>
</organism>
<accession>A0ABS7PHX8</accession>
<reference evidence="1 2" key="1">
    <citation type="submission" date="2021-08" db="EMBL/GenBank/DDBJ databases">
        <authorList>
            <person name="Tuo L."/>
        </authorList>
    </citation>
    <scope>NUCLEOTIDE SEQUENCE [LARGE SCALE GENOMIC DNA]</scope>
    <source>
        <strain evidence="1 2">JCM 31229</strain>
    </source>
</reference>
<dbReference type="EMBL" id="JAINVV010000001">
    <property type="protein sequence ID" value="MBY8820828.1"/>
    <property type="molecule type" value="Genomic_DNA"/>
</dbReference>
<gene>
    <name evidence="1" type="ORF">K7G82_00905</name>
</gene>
<keyword evidence="2" id="KW-1185">Reference proteome</keyword>
<evidence type="ECO:0000313" key="1">
    <source>
        <dbReference type="EMBL" id="MBY8820828.1"/>
    </source>
</evidence>
<name>A0ABS7PHX8_9SPHN</name>
<sequence>MLTIQPGAAGAVAADTKRAVTAIDAALLCDTQLMVTIIEALQESDLPIKRSQDLLQSMTTGINHVMAGRAAMVGTIAKLTAIKGQSNIAPVNYGCPAGLGFMESQVTEIASVETVPA</sequence>
<dbReference type="Proteomes" id="UP000706039">
    <property type="component" value="Unassembled WGS sequence"/>
</dbReference>
<comment type="caution">
    <text evidence="1">The sequence shown here is derived from an EMBL/GenBank/DDBJ whole genome shotgun (WGS) entry which is preliminary data.</text>
</comment>
<dbReference type="RefSeq" id="WP_222987935.1">
    <property type="nucleotide sequence ID" value="NZ_JAINVV010000001.1"/>
</dbReference>